<protein>
    <submittedName>
        <fullName evidence="2">Uncharacterized protein</fullName>
    </submittedName>
</protein>
<dbReference type="EMBL" id="JALJOR010000017">
    <property type="protein sequence ID" value="KAK9804834.1"/>
    <property type="molecule type" value="Genomic_DNA"/>
</dbReference>
<feature type="compositionally biased region" description="Basic and acidic residues" evidence="1">
    <location>
        <begin position="233"/>
        <end position="243"/>
    </location>
</feature>
<evidence type="ECO:0000313" key="3">
    <source>
        <dbReference type="Proteomes" id="UP001489004"/>
    </source>
</evidence>
<reference evidence="2 3" key="1">
    <citation type="journal article" date="2024" name="Nat. Commun.">
        <title>Phylogenomics reveals the evolutionary origins of lichenization in chlorophyte algae.</title>
        <authorList>
            <person name="Puginier C."/>
            <person name="Libourel C."/>
            <person name="Otte J."/>
            <person name="Skaloud P."/>
            <person name="Haon M."/>
            <person name="Grisel S."/>
            <person name="Petersen M."/>
            <person name="Berrin J.G."/>
            <person name="Delaux P.M."/>
            <person name="Dal Grande F."/>
            <person name="Keller J."/>
        </authorList>
    </citation>
    <scope>NUCLEOTIDE SEQUENCE [LARGE SCALE GENOMIC DNA]</scope>
    <source>
        <strain evidence="2 3">SAG 2043</strain>
    </source>
</reference>
<comment type="caution">
    <text evidence="2">The sequence shown here is derived from an EMBL/GenBank/DDBJ whole genome shotgun (WGS) entry which is preliminary data.</text>
</comment>
<accession>A0AAW1P3G0</accession>
<feature type="region of interest" description="Disordered" evidence="1">
    <location>
        <begin position="222"/>
        <end position="243"/>
    </location>
</feature>
<name>A0AAW1P3G0_9CHLO</name>
<evidence type="ECO:0000313" key="2">
    <source>
        <dbReference type="EMBL" id="KAK9804834.1"/>
    </source>
</evidence>
<proteinExistence type="predicted"/>
<gene>
    <name evidence="2" type="ORF">WJX72_007714</name>
</gene>
<evidence type="ECO:0000256" key="1">
    <source>
        <dbReference type="SAM" id="MobiDB-lite"/>
    </source>
</evidence>
<dbReference type="AlphaFoldDB" id="A0AAW1P3G0"/>
<dbReference type="Proteomes" id="UP001489004">
    <property type="component" value="Unassembled WGS sequence"/>
</dbReference>
<sequence length="243" mass="27274">MVALADANYNKAEHRGTLVGNWNEEKALLKATGIHRYKPWVDPHAQEETVFTHRQDHPESISTFDRVFRHTDQLQAKDWTTHQRACFQSPSQRADPARYTSPPAIGKRAQLELTQLMSIASTQPVPEPLPPQFETQTHADFVAPDMSDIQVGARVMKTQDGLPVKRDPVFLAEQKIMDKNLADRLLHGAAESDAREPESTANPDVPISIYSEARKCRGKAAPFGKQTNFSKPMSDHTKVVIDE</sequence>
<organism evidence="2 3">
    <name type="scientific">[Myrmecia] bisecta</name>
    <dbReference type="NCBI Taxonomy" id="41462"/>
    <lineage>
        <taxon>Eukaryota</taxon>
        <taxon>Viridiplantae</taxon>
        <taxon>Chlorophyta</taxon>
        <taxon>core chlorophytes</taxon>
        <taxon>Trebouxiophyceae</taxon>
        <taxon>Trebouxiales</taxon>
        <taxon>Trebouxiaceae</taxon>
        <taxon>Myrmecia</taxon>
    </lineage>
</organism>
<keyword evidence="3" id="KW-1185">Reference proteome</keyword>